<dbReference type="EMBL" id="JAFIDA010000001">
    <property type="protein sequence ID" value="MBP1324946.1"/>
    <property type="molecule type" value="Genomic_DNA"/>
</dbReference>
<keyword evidence="2" id="KW-0238">DNA-binding</keyword>
<dbReference type="InterPro" id="IPR010982">
    <property type="entry name" value="Lambda_DNA-bd_dom_sf"/>
</dbReference>
<evidence type="ECO:0000259" key="1">
    <source>
        <dbReference type="PROSITE" id="PS50943"/>
    </source>
</evidence>
<dbReference type="InterPro" id="IPR001387">
    <property type="entry name" value="Cro/C1-type_HTH"/>
</dbReference>
<reference evidence="2" key="1">
    <citation type="submission" date="2021-02" db="EMBL/GenBank/DDBJ databases">
        <title>Sequencing the genomes of 1000 actinobacteria strains.</title>
        <authorList>
            <person name="Klenk H.-P."/>
        </authorList>
    </citation>
    <scope>NUCLEOTIDE SEQUENCE</scope>
    <source>
        <strain evidence="2">DSM 22850</strain>
    </source>
</reference>
<dbReference type="Gene3D" id="1.10.260.40">
    <property type="entry name" value="lambda repressor-like DNA-binding domains"/>
    <property type="match status" value="1"/>
</dbReference>
<dbReference type="CDD" id="cd00093">
    <property type="entry name" value="HTH_XRE"/>
    <property type="match status" value="1"/>
</dbReference>
<comment type="caution">
    <text evidence="2">The sequence shown here is derived from an EMBL/GenBank/DDBJ whole genome shotgun (WGS) entry which is preliminary data.</text>
</comment>
<feature type="domain" description="HTH cro/C1-type" evidence="1">
    <location>
        <begin position="17"/>
        <end position="71"/>
    </location>
</feature>
<dbReference type="AlphaFoldDB" id="A0A940T4G9"/>
<dbReference type="Pfam" id="PF01381">
    <property type="entry name" value="HTH_3"/>
    <property type="match status" value="1"/>
</dbReference>
<dbReference type="RefSeq" id="WP_209704047.1">
    <property type="nucleotide sequence ID" value="NZ_JAFIDA010000001.1"/>
</dbReference>
<dbReference type="SUPFAM" id="SSF47413">
    <property type="entry name" value="lambda repressor-like DNA-binding domains"/>
    <property type="match status" value="1"/>
</dbReference>
<keyword evidence="3" id="KW-1185">Reference proteome</keyword>
<proteinExistence type="predicted"/>
<evidence type="ECO:0000313" key="2">
    <source>
        <dbReference type="EMBL" id="MBP1324946.1"/>
    </source>
</evidence>
<dbReference type="Proteomes" id="UP000675163">
    <property type="component" value="Unassembled WGS sequence"/>
</dbReference>
<organism evidence="2 3">
    <name type="scientific">Leucobacter exalbidus</name>
    <dbReference type="NCBI Taxonomy" id="662960"/>
    <lineage>
        <taxon>Bacteria</taxon>
        <taxon>Bacillati</taxon>
        <taxon>Actinomycetota</taxon>
        <taxon>Actinomycetes</taxon>
        <taxon>Micrococcales</taxon>
        <taxon>Microbacteriaceae</taxon>
        <taxon>Leucobacter</taxon>
    </lineage>
</organism>
<sequence length="93" mass="10065">MEQRPFIHSVARLARVMKEARAEAGITQEQLAAKANIPLDYIVDVEAGRPRAEVGRAVIALKALGLNPRAVPATHPDAFAADGTLRPEYVQHA</sequence>
<protein>
    <submittedName>
        <fullName evidence="2">DNA-binding XRE family transcriptional regulator</fullName>
    </submittedName>
</protein>
<gene>
    <name evidence="2" type="ORF">JOF28_000178</name>
</gene>
<dbReference type="GO" id="GO:0003677">
    <property type="term" value="F:DNA binding"/>
    <property type="evidence" value="ECO:0007669"/>
    <property type="project" value="UniProtKB-KW"/>
</dbReference>
<name>A0A940T4G9_9MICO</name>
<dbReference type="SMART" id="SM00530">
    <property type="entry name" value="HTH_XRE"/>
    <property type="match status" value="1"/>
</dbReference>
<accession>A0A940T4G9</accession>
<evidence type="ECO:0000313" key="3">
    <source>
        <dbReference type="Proteomes" id="UP000675163"/>
    </source>
</evidence>
<dbReference type="PROSITE" id="PS50943">
    <property type="entry name" value="HTH_CROC1"/>
    <property type="match status" value="1"/>
</dbReference>